<dbReference type="RefSeq" id="WP_007991373.1">
    <property type="nucleotide sequence ID" value="NZ_BAEM01000053.1"/>
</dbReference>
<evidence type="ECO:0008006" key="3">
    <source>
        <dbReference type="Google" id="ProtNLM"/>
    </source>
</evidence>
<protein>
    <recommendedName>
        <fullName evidence="3">Methyl-accepting chemotaxis protein</fullName>
    </recommendedName>
</protein>
<proteinExistence type="predicted"/>
<dbReference type="AlphaFoldDB" id="A0AAV3V5F2"/>
<dbReference type="SUPFAM" id="SSF58104">
    <property type="entry name" value="Methyl-accepting chemotaxis protein (MCP) signaling domain"/>
    <property type="match status" value="1"/>
</dbReference>
<gene>
    <name evidence="1" type="ORF">GCHA_4125</name>
</gene>
<organism evidence="1 2">
    <name type="scientific">Paraglaciecola chathamensis S18K6</name>
    <dbReference type="NCBI Taxonomy" id="1127672"/>
    <lineage>
        <taxon>Bacteria</taxon>
        <taxon>Pseudomonadati</taxon>
        <taxon>Pseudomonadota</taxon>
        <taxon>Gammaproteobacteria</taxon>
        <taxon>Alteromonadales</taxon>
        <taxon>Alteromonadaceae</taxon>
        <taxon>Paraglaciecola</taxon>
    </lineage>
</organism>
<dbReference type="EMBL" id="BAEM01000053">
    <property type="protein sequence ID" value="GAC12051.1"/>
    <property type="molecule type" value="Genomic_DNA"/>
</dbReference>
<sequence>MQQETLHAVNFMESGVKDVDQSLKLTEAASGENIELHAIVEKMFESINVIEQNSARNGETAQQVTEVTEAMASSIQQLSMSSEQVNTNASRLQQLMGTFQVSTR</sequence>
<comment type="caution">
    <text evidence="1">The sequence shown here is derived from an EMBL/GenBank/DDBJ whole genome shotgun (WGS) entry which is preliminary data.</text>
</comment>
<dbReference type="Proteomes" id="UP000006320">
    <property type="component" value="Unassembled WGS sequence"/>
</dbReference>
<reference evidence="1 2" key="1">
    <citation type="journal article" date="2017" name="Antonie Van Leeuwenhoek">
        <title>Rhizobium rhizosphaerae sp. nov., a novel species isolated from rice rhizosphere.</title>
        <authorList>
            <person name="Zhao J.J."/>
            <person name="Zhang J."/>
            <person name="Zhang R.J."/>
            <person name="Zhang C.W."/>
            <person name="Yin H.Q."/>
            <person name="Zhang X.X."/>
        </authorList>
    </citation>
    <scope>NUCLEOTIDE SEQUENCE [LARGE SCALE GENOMIC DNA]</scope>
    <source>
        <strain evidence="1 2">S18K6</strain>
    </source>
</reference>
<accession>A0AAV3V5F2</accession>
<evidence type="ECO:0000313" key="1">
    <source>
        <dbReference type="EMBL" id="GAC12051.1"/>
    </source>
</evidence>
<evidence type="ECO:0000313" key="2">
    <source>
        <dbReference type="Proteomes" id="UP000006320"/>
    </source>
</evidence>
<name>A0AAV3V5F2_9ALTE</name>